<keyword evidence="2" id="KW-1185">Reference proteome</keyword>
<sequence>MNVRFIASVAIMLGALGFGHGSAHAWGYYGGHYWHRPHYWHPYYPPPPPRPWGWSRGYCYGPPPPPPPPRPWGW</sequence>
<proteinExistence type="predicted"/>
<dbReference type="RefSeq" id="WP_176612230.1">
    <property type="nucleotide sequence ID" value="NZ_JABXXR010000004.1"/>
</dbReference>
<reference evidence="1 2" key="1">
    <citation type="submission" date="2020-06" db="EMBL/GenBank/DDBJ databases">
        <title>Description of novel acetic acid bacteria.</title>
        <authorList>
            <person name="Sombolestani A."/>
        </authorList>
    </citation>
    <scope>NUCLEOTIDE SEQUENCE [LARGE SCALE GENOMIC DNA]</scope>
    <source>
        <strain evidence="1 2">LMG 27010</strain>
    </source>
</reference>
<gene>
    <name evidence="1" type="ORF">HUK82_01370</name>
</gene>
<accession>A0A850P3H3</accession>
<protein>
    <submittedName>
        <fullName evidence="1">Uncharacterized protein</fullName>
    </submittedName>
</protein>
<dbReference type="AlphaFoldDB" id="A0A850P3H3"/>
<dbReference type="Proteomes" id="UP000585665">
    <property type="component" value="Unassembled WGS sequence"/>
</dbReference>
<evidence type="ECO:0000313" key="2">
    <source>
        <dbReference type="Proteomes" id="UP000585665"/>
    </source>
</evidence>
<name>A0A850P3H3_9PROT</name>
<organism evidence="1 2">
    <name type="scientific">Ameyamaea chiangmaiensis</name>
    <dbReference type="NCBI Taxonomy" id="442969"/>
    <lineage>
        <taxon>Bacteria</taxon>
        <taxon>Pseudomonadati</taxon>
        <taxon>Pseudomonadota</taxon>
        <taxon>Alphaproteobacteria</taxon>
        <taxon>Acetobacterales</taxon>
        <taxon>Acetobacteraceae</taxon>
        <taxon>Ameyamaea</taxon>
    </lineage>
</organism>
<dbReference type="EMBL" id="JABXXR010000004">
    <property type="protein sequence ID" value="NVN39217.1"/>
    <property type="molecule type" value="Genomic_DNA"/>
</dbReference>
<evidence type="ECO:0000313" key="1">
    <source>
        <dbReference type="EMBL" id="NVN39217.1"/>
    </source>
</evidence>
<comment type="caution">
    <text evidence="1">The sequence shown here is derived from an EMBL/GenBank/DDBJ whole genome shotgun (WGS) entry which is preliminary data.</text>
</comment>